<dbReference type="AlphaFoldDB" id="A0A7R9LGS2"/>
<accession>A0A7R9LGS2</accession>
<keyword evidence="1" id="KW-0732">Signal</keyword>
<evidence type="ECO:0000313" key="2">
    <source>
        <dbReference type="EMBL" id="CAD7641439.1"/>
    </source>
</evidence>
<feature type="chain" id="PRO_5036211214" evidence="1">
    <location>
        <begin position="21"/>
        <end position="254"/>
    </location>
</feature>
<keyword evidence="3" id="KW-1185">Reference proteome</keyword>
<name>A0A7R9LGS2_9ACAR</name>
<organism evidence="2">
    <name type="scientific">Medioppia subpectinata</name>
    <dbReference type="NCBI Taxonomy" id="1979941"/>
    <lineage>
        <taxon>Eukaryota</taxon>
        <taxon>Metazoa</taxon>
        <taxon>Ecdysozoa</taxon>
        <taxon>Arthropoda</taxon>
        <taxon>Chelicerata</taxon>
        <taxon>Arachnida</taxon>
        <taxon>Acari</taxon>
        <taxon>Acariformes</taxon>
        <taxon>Sarcoptiformes</taxon>
        <taxon>Oribatida</taxon>
        <taxon>Brachypylina</taxon>
        <taxon>Oppioidea</taxon>
        <taxon>Oppiidae</taxon>
        <taxon>Medioppia</taxon>
    </lineage>
</organism>
<dbReference type="EMBL" id="CAJPIZ010025270">
    <property type="protein sequence ID" value="CAG2118703.1"/>
    <property type="molecule type" value="Genomic_DNA"/>
</dbReference>
<evidence type="ECO:0000256" key="1">
    <source>
        <dbReference type="SAM" id="SignalP"/>
    </source>
</evidence>
<gene>
    <name evidence="2" type="ORF">OSB1V03_LOCUS18653</name>
</gene>
<dbReference type="Proteomes" id="UP000759131">
    <property type="component" value="Unassembled WGS sequence"/>
</dbReference>
<evidence type="ECO:0000313" key="3">
    <source>
        <dbReference type="Proteomes" id="UP000759131"/>
    </source>
</evidence>
<reference evidence="2" key="1">
    <citation type="submission" date="2020-11" db="EMBL/GenBank/DDBJ databases">
        <authorList>
            <person name="Tran Van P."/>
        </authorList>
    </citation>
    <scope>NUCLEOTIDE SEQUENCE</scope>
</reference>
<sequence>MHKMLKFTLLFVGLIVLAYGAYMGEKFVQDLKGDLCYQGIANQALNCAKAINQTIDITKDDFGFPNVKDRCVGYFIFLDCVNKIGKKKCDKEKFDKLYHLIYETDMRLLTNECKILRTGRVLTAGGITVWSLIVNRKRFNTKANATFASNMANDWATQTRGPTLNGTNKTVGNESVGRREVVIAMVCGIYGHIQMPASVMSRAATRRARKGDANRRSVSLMTASSSGSRANASALIGQPLVLLVSVVTAAQISS</sequence>
<protein>
    <submittedName>
        <fullName evidence="2">Uncharacterized protein</fullName>
    </submittedName>
</protein>
<proteinExistence type="predicted"/>
<dbReference type="EMBL" id="OC879845">
    <property type="protein sequence ID" value="CAD7641439.1"/>
    <property type="molecule type" value="Genomic_DNA"/>
</dbReference>
<feature type="signal peptide" evidence="1">
    <location>
        <begin position="1"/>
        <end position="20"/>
    </location>
</feature>